<reference evidence="12" key="1">
    <citation type="submission" date="2022-11" db="UniProtKB">
        <authorList>
            <consortium name="WormBaseParasite"/>
        </authorList>
    </citation>
    <scope>IDENTIFICATION</scope>
</reference>
<evidence type="ECO:0000259" key="10">
    <source>
        <dbReference type="PROSITE" id="PS51805"/>
    </source>
</evidence>
<evidence type="ECO:0000256" key="5">
    <source>
        <dbReference type="ARBA" id="ARBA00023117"/>
    </source>
</evidence>
<evidence type="ECO:0000256" key="2">
    <source>
        <dbReference type="ARBA" id="ARBA00022737"/>
    </source>
</evidence>
<feature type="domain" description="Bromo" evidence="8">
    <location>
        <begin position="400"/>
        <end position="444"/>
    </location>
</feature>
<dbReference type="GO" id="GO:0006357">
    <property type="term" value="P:regulation of transcription by RNA polymerase II"/>
    <property type="evidence" value="ECO:0007669"/>
    <property type="project" value="TreeGrafter"/>
</dbReference>
<dbReference type="Pfam" id="PF13832">
    <property type="entry name" value="zf-HC5HC2H_2"/>
    <property type="match status" value="1"/>
</dbReference>
<dbReference type="Pfam" id="PF10513">
    <property type="entry name" value="EPL1"/>
    <property type="match status" value="1"/>
</dbReference>
<dbReference type="CDD" id="cd15572">
    <property type="entry name" value="PHD_BRPF"/>
    <property type="match status" value="1"/>
</dbReference>
<sequence length="444" mass="51376">MPDQYVRYNGREAETDTEQVEYDLDREDMAWLSLANDRRKHRKEKIITEGVLEKAMDRLEKESHFQLSKYGSDMHSNQQYPSVDNDAACCICNDAEDSNVNQIIFCDMCNIAVHQECYGVPYIPEGQWLCRRCQLSPSVPVKCVLCPYTSGAFKQTSEGAWAHVICVLWLNEVHFANSVFLEPIEGVEFTLKRRCKLSVARSLVPAGKKRKDDSVVVNRFVYCHEHTPLSAKPATASMASWKRKVDEQIKRARKQMQTSTKDTPQVSIPVIPPEKVNEIKEELKLDKMEDVCYYWALKRRSRCGVPLIRRLQVYHSQKSLGRRSNDFGSSTDIGGQLELPPENVWASRLRNNLERVRLLCELVKKREKFKKEFLCATEMIFEACMKPVSEIMKQTLDKLVQKDHHNVFTQPVTEEEVPGYKNVIQHPMDFQTMYSRLAKGTIRK</sequence>
<keyword evidence="1" id="KW-0479">Metal-binding</keyword>
<feature type="domain" description="PHD-type" evidence="10">
    <location>
        <begin position="140"/>
        <end position="197"/>
    </location>
</feature>
<dbReference type="AlphaFoldDB" id="A0A915E1U1"/>
<keyword evidence="11" id="KW-1185">Reference proteome</keyword>
<dbReference type="PROSITE" id="PS50014">
    <property type="entry name" value="BROMODOMAIN_2"/>
    <property type="match status" value="1"/>
</dbReference>
<dbReference type="PROSITE" id="PS01359">
    <property type="entry name" value="ZF_PHD_1"/>
    <property type="match status" value="1"/>
</dbReference>
<evidence type="ECO:0000256" key="3">
    <source>
        <dbReference type="ARBA" id="ARBA00022771"/>
    </source>
</evidence>
<dbReference type="Gene3D" id="1.20.920.10">
    <property type="entry name" value="Bromodomain-like"/>
    <property type="match status" value="1"/>
</dbReference>
<evidence type="ECO:0000259" key="8">
    <source>
        <dbReference type="PROSITE" id="PS50014"/>
    </source>
</evidence>
<keyword evidence="4" id="KW-0862">Zinc</keyword>
<dbReference type="InterPro" id="IPR019787">
    <property type="entry name" value="Znf_PHD-finger"/>
</dbReference>
<dbReference type="PANTHER" id="PTHR13793:SF107">
    <property type="entry name" value="BROMODOMAIN-CONTAINING PROTEIN HOMOLOG"/>
    <property type="match status" value="1"/>
</dbReference>
<dbReference type="InterPro" id="IPR036427">
    <property type="entry name" value="Bromodomain-like_sf"/>
</dbReference>
<evidence type="ECO:0000256" key="4">
    <source>
        <dbReference type="ARBA" id="ARBA00022833"/>
    </source>
</evidence>
<dbReference type="InterPro" id="IPR019542">
    <property type="entry name" value="Enhancer_polycomb-like_N"/>
</dbReference>
<dbReference type="PROSITE" id="PS50016">
    <property type="entry name" value="ZF_PHD_2"/>
    <property type="match status" value="1"/>
</dbReference>
<evidence type="ECO:0000313" key="11">
    <source>
        <dbReference type="Proteomes" id="UP000887574"/>
    </source>
</evidence>
<proteinExistence type="predicted"/>
<dbReference type="PANTHER" id="PTHR13793">
    <property type="entry name" value="PHD FINGER PROTEINS"/>
    <property type="match status" value="1"/>
</dbReference>
<dbReference type="InterPro" id="IPR001487">
    <property type="entry name" value="Bromodomain"/>
</dbReference>
<dbReference type="PROSITE" id="PS51805">
    <property type="entry name" value="EPHD"/>
    <property type="match status" value="1"/>
</dbReference>
<dbReference type="InterPro" id="IPR013083">
    <property type="entry name" value="Znf_RING/FYVE/PHD"/>
</dbReference>
<feature type="domain" description="PHD-type" evidence="9">
    <location>
        <begin position="86"/>
        <end position="136"/>
    </location>
</feature>
<dbReference type="SUPFAM" id="SSF47370">
    <property type="entry name" value="Bromodomain"/>
    <property type="match status" value="1"/>
</dbReference>
<dbReference type="GO" id="GO:0008270">
    <property type="term" value="F:zinc ion binding"/>
    <property type="evidence" value="ECO:0007669"/>
    <property type="project" value="UniProtKB-KW"/>
</dbReference>
<dbReference type="Proteomes" id="UP000887574">
    <property type="component" value="Unplaced"/>
</dbReference>
<dbReference type="SUPFAM" id="SSF57903">
    <property type="entry name" value="FYVE/PHD zinc finger"/>
    <property type="match status" value="1"/>
</dbReference>
<evidence type="ECO:0000256" key="7">
    <source>
        <dbReference type="PROSITE-ProRule" id="PRU00146"/>
    </source>
</evidence>
<protein>
    <submittedName>
        <fullName evidence="12">Uncharacterized protein</fullName>
    </submittedName>
</protein>
<dbReference type="InterPro" id="IPR034732">
    <property type="entry name" value="EPHD"/>
</dbReference>
<dbReference type="Gene3D" id="3.30.40.10">
    <property type="entry name" value="Zinc/RING finger domain, C3HC4 (zinc finger)"/>
    <property type="match status" value="2"/>
</dbReference>
<dbReference type="FunFam" id="3.30.40.10:FF:000008">
    <property type="entry name" value="Bromodomain containing 1, isoform CRA_a"/>
    <property type="match status" value="1"/>
</dbReference>
<evidence type="ECO:0000259" key="9">
    <source>
        <dbReference type="PROSITE" id="PS50016"/>
    </source>
</evidence>
<evidence type="ECO:0000256" key="1">
    <source>
        <dbReference type="ARBA" id="ARBA00022723"/>
    </source>
</evidence>
<dbReference type="InterPro" id="IPR001965">
    <property type="entry name" value="Znf_PHD"/>
</dbReference>
<organism evidence="11 12">
    <name type="scientific">Ditylenchus dipsaci</name>
    <dbReference type="NCBI Taxonomy" id="166011"/>
    <lineage>
        <taxon>Eukaryota</taxon>
        <taxon>Metazoa</taxon>
        <taxon>Ecdysozoa</taxon>
        <taxon>Nematoda</taxon>
        <taxon>Chromadorea</taxon>
        <taxon>Rhabditida</taxon>
        <taxon>Tylenchina</taxon>
        <taxon>Tylenchomorpha</taxon>
        <taxon>Sphaerularioidea</taxon>
        <taxon>Anguinidae</taxon>
        <taxon>Anguininae</taxon>
        <taxon>Ditylenchus</taxon>
    </lineage>
</organism>
<dbReference type="Pfam" id="PF13831">
    <property type="entry name" value="PHD_2"/>
    <property type="match status" value="1"/>
</dbReference>
<evidence type="ECO:0000313" key="12">
    <source>
        <dbReference type="WBParaSite" id="jg25571"/>
    </source>
</evidence>
<evidence type="ECO:0000256" key="6">
    <source>
        <dbReference type="PROSITE-ProRule" id="PRU00035"/>
    </source>
</evidence>
<dbReference type="InterPro" id="IPR050701">
    <property type="entry name" value="Histone_Mod_Regulator"/>
</dbReference>
<keyword evidence="5 6" id="KW-0103">Bromodomain</keyword>
<name>A0A915E1U1_9BILA</name>
<keyword evidence="2" id="KW-0677">Repeat</keyword>
<keyword evidence="3 7" id="KW-0863">Zinc-finger</keyword>
<dbReference type="Pfam" id="PF00439">
    <property type="entry name" value="Bromodomain"/>
    <property type="match status" value="1"/>
</dbReference>
<accession>A0A915E1U1</accession>
<dbReference type="WBParaSite" id="jg25571">
    <property type="protein sequence ID" value="jg25571"/>
    <property type="gene ID" value="jg25571"/>
</dbReference>
<dbReference type="InterPro" id="IPR011011">
    <property type="entry name" value="Znf_FYVE_PHD"/>
</dbReference>
<dbReference type="InterPro" id="IPR019786">
    <property type="entry name" value="Zinc_finger_PHD-type_CS"/>
</dbReference>
<dbReference type="SMART" id="SM00249">
    <property type="entry name" value="PHD"/>
    <property type="match status" value="1"/>
</dbReference>